<dbReference type="EMBL" id="CP019937">
    <property type="protein sequence ID" value="ARO15177.1"/>
    <property type="molecule type" value="Genomic_DNA"/>
</dbReference>
<dbReference type="STRING" id="92947.BVG79_01835"/>
<dbReference type="InterPro" id="IPR045467">
    <property type="entry name" value="DUF6497"/>
</dbReference>
<reference evidence="1 2" key="1">
    <citation type="submission" date="2017-02" db="EMBL/GenBank/DDBJ databases">
        <title>Ketogulonicigenium robustum SPU B003 Genome sequencing and assembly.</title>
        <authorList>
            <person name="Li Y."/>
            <person name="Liu L."/>
            <person name="Wang C."/>
            <person name="Zhang M."/>
            <person name="Zhang T."/>
            <person name="Zhang Y."/>
        </authorList>
    </citation>
    <scope>NUCLEOTIDE SEQUENCE [LARGE SCALE GENOMIC DNA]</scope>
    <source>
        <strain evidence="1 2">SPU_B003</strain>
    </source>
</reference>
<dbReference type="AlphaFoldDB" id="A0A1W6P1K9"/>
<evidence type="ECO:0000313" key="2">
    <source>
        <dbReference type="Proteomes" id="UP000242447"/>
    </source>
</evidence>
<dbReference type="Proteomes" id="UP000242447">
    <property type="component" value="Chromosome"/>
</dbReference>
<keyword evidence="2" id="KW-1185">Reference proteome</keyword>
<protein>
    <recommendedName>
        <fullName evidence="3">Acetolactate synthase</fullName>
    </recommendedName>
</protein>
<gene>
    <name evidence="1" type="ORF">BVG79_01835</name>
</gene>
<accession>A0A1W6P1K9</accession>
<evidence type="ECO:0000313" key="1">
    <source>
        <dbReference type="EMBL" id="ARO15177.1"/>
    </source>
</evidence>
<dbReference type="Pfam" id="PF20107">
    <property type="entry name" value="DUF6497"/>
    <property type="match status" value="1"/>
</dbReference>
<dbReference type="KEGG" id="kro:BVG79_01835"/>
<organism evidence="1 2">
    <name type="scientific">Ketogulonicigenium robustum</name>
    <dbReference type="NCBI Taxonomy" id="92947"/>
    <lineage>
        <taxon>Bacteria</taxon>
        <taxon>Pseudomonadati</taxon>
        <taxon>Pseudomonadota</taxon>
        <taxon>Alphaproteobacteria</taxon>
        <taxon>Rhodobacterales</taxon>
        <taxon>Roseobacteraceae</taxon>
        <taxon>Ketogulonicigenium</taxon>
    </lineage>
</organism>
<proteinExistence type="predicted"/>
<evidence type="ECO:0008006" key="3">
    <source>
        <dbReference type="Google" id="ProtNLM"/>
    </source>
</evidence>
<sequence length="143" mass="14657">MAQRAQARYDVGVGALGAGMRVYGLAIALLLAAGPLAAQDVTAPSGRAAQLYDVRIDADIARFRLTMPALAGADAPPSDLTDDAQWLCSTLALPALAANGAAAGQIVISLSATPVDFGDTTSDVPQFFEGFDVIDGACEWGLF</sequence>
<name>A0A1W6P1K9_9RHOB</name>